<name>A0A368KUC7_9BACT</name>
<comment type="similarity">
    <text evidence="2 12">Belongs to the HAK/KUP transporter (TC 2.A.72) family.</text>
</comment>
<feature type="transmembrane region" description="Helical" evidence="12">
    <location>
        <begin position="21"/>
        <end position="41"/>
    </location>
</feature>
<comment type="catalytic activity">
    <reaction evidence="12">
        <text>K(+)(in) + H(+)(in) = K(+)(out) + H(+)(out)</text>
        <dbReference type="Rhea" id="RHEA:28490"/>
        <dbReference type="ChEBI" id="CHEBI:15378"/>
        <dbReference type="ChEBI" id="CHEBI:29103"/>
    </reaction>
</comment>
<dbReference type="GO" id="GO:0005886">
    <property type="term" value="C:plasma membrane"/>
    <property type="evidence" value="ECO:0007669"/>
    <property type="project" value="UniProtKB-SubCell"/>
</dbReference>
<dbReference type="OrthoDB" id="9805577at2"/>
<feature type="transmembrane region" description="Helical" evidence="12">
    <location>
        <begin position="223"/>
        <end position="247"/>
    </location>
</feature>
<feature type="transmembrane region" description="Helical" evidence="12">
    <location>
        <begin position="406"/>
        <end position="426"/>
    </location>
</feature>
<dbReference type="InterPro" id="IPR003855">
    <property type="entry name" value="K+_transporter"/>
</dbReference>
<dbReference type="AlphaFoldDB" id="A0A368KUC7"/>
<protein>
    <recommendedName>
        <fullName evidence="12">Probable potassium transport system protein Kup</fullName>
    </recommendedName>
</protein>
<feature type="transmembrane region" description="Helical" evidence="12">
    <location>
        <begin position="61"/>
        <end position="82"/>
    </location>
</feature>
<dbReference type="Pfam" id="PF22776">
    <property type="entry name" value="K_trans_C"/>
    <property type="match status" value="1"/>
</dbReference>
<comment type="subcellular location">
    <subcellularLocation>
        <location evidence="12">Cell membrane</location>
        <topology evidence="12">Multi-pass membrane protein</topology>
    </subcellularLocation>
    <subcellularLocation>
        <location evidence="1">Membrane</location>
        <topology evidence="1">Multi-pass membrane protein</topology>
    </subcellularLocation>
</comment>
<evidence type="ECO:0000313" key="15">
    <source>
        <dbReference type="EMBL" id="RCS54033.1"/>
    </source>
</evidence>
<dbReference type="Pfam" id="PF02705">
    <property type="entry name" value="K_trans"/>
    <property type="match status" value="1"/>
</dbReference>
<evidence type="ECO:0000256" key="9">
    <source>
        <dbReference type="ARBA" id="ARBA00022989"/>
    </source>
</evidence>
<dbReference type="GO" id="GO:0015293">
    <property type="term" value="F:symporter activity"/>
    <property type="evidence" value="ECO:0007669"/>
    <property type="project" value="UniProtKB-UniRule"/>
</dbReference>
<feature type="transmembrane region" description="Helical" evidence="12">
    <location>
        <begin position="351"/>
        <end position="372"/>
    </location>
</feature>
<accession>A0A368KUC7</accession>
<feature type="transmembrane region" description="Helical" evidence="12">
    <location>
        <begin position="299"/>
        <end position="330"/>
    </location>
</feature>
<dbReference type="RefSeq" id="WP_114367099.1">
    <property type="nucleotide sequence ID" value="NZ_QPEX01000010.1"/>
</dbReference>
<keyword evidence="7 12" id="KW-0769">Symport</keyword>
<gene>
    <name evidence="12" type="primary">kup</name>
    <name evidence="15" type="ORF">DTL42_02440</name>
</gene>
<keyword evidence="9 12" id="KW-1133">Transmembrane helix</keyword>
<feature type="transmembrane region" description="Helical" evidence="12">
    <location>
        <begin position="259"/>
        <end position="279"/>
    </location>
</feature>
<dbReference type="HAMAP" id="MF_01522">
    <property type="entry name" value="Kup"/>
    <property type="match status" value="1"/>
</dbReference>
<keyword evidence="6 12" id="KW-0812">Transmembrane</keyword>
<dbReference type="InterPro" id="IPR023051">
    <property type="entry name" value="Kup"/>
</dbReference>
<dbReference type="GO" id="GO:0015079">
    <property type="term" value="F:potassium ion transmembrane transporter activity"/>
    <property type="evidence" value="ECO:0007669"/>
    <property type="project" value="UniProtKB-UniRule"/>
</dbReference>
<feature type="transmembrane region" description="Helical" evidence="12">
    <location>
        <begin position="114"/>
        <end position="133"/>
    </location>
</feature>
<feature type="transmembrane region" description="Helical" evidence="12">
    <location>
        <begin position="378"/>
        <end position="399"/>
    </location>
</feature>
<keyword evidence="8 12" id="KW-0630">Potassium</keyword>
<evidence type="ECO:0000256" key="2">
    <source>
        <dbReference type="ARBA" id="ARBA00007019"/>
    </source>
</evidence>
<sequence length="636" mass="69012">MVADSPKNPPGNDRLEDVKQPAILSLIALGVVYGDIGTSPLYALRECFHAQHGLDVSTANILGLLSLVFWALILIISIKYLIFILQADNDGEGGILALTSLVTSLKRTDGKGNGLILAMGLLGAALLYADGMITPSISVLSAIEGIEVATPAFKPYIQVITIGILVGLFFFQSRGTAGVGLIFGPIMLVWFGTLAGLGIAHIVQTPEVLQALNPMHGMRFLLGNGFGGFLALGTVFLVVTGGEALYADIGHFGTLPIRLGWYSLVLPSLLLNYFGQGALLLEHPADVINPFYRMAPSWALYPLVILAAAATVIASQAVITGAFSLTLQAMQFGLCPRLTIRHTSHEQAGQVYLPAVNWVLMLACIGLVLGFQTSSNLAAAYGVAITITMVITSILFFFLVRQRWNWSLPLALLVSGLFLLVDLSFLGANLPKITHGGWFPLVVAGVTYVLMSTWMAGRRLLEDRMNENSIPIKKFLAELMDATPIRVPGMAIFLTGNPWGTPPALRHNVVHNKVLHETVVLLTVTTADKPHVRVAHRSEIEEIGDGVYRICLTYGFMDTPNIPLALLTIHDDRLDFSRLDVSYFVGREDLLATDRPGIGIWRERLFALMTRNSQRATDYFHLPPGQVVEVGGQIEL</sequence>
<comment type="function">
    <text evidence="12">Transport of potassium into the cell. Likely operates as a K(+):H(+) symporter.</text>
</comment>
<feature type="domain" description="K+ potassium transporter C-terminal" evidence="14">
    <location>
        <begin position="488"/>
        <end position="636"/>
    </location>
</feature>
<evidence type="ECO:0000256" key="12">
    <source>
        <dbReference type="HAMAP-Rule" id="MF_01522"/>
    </source>
</evidence>
<evidence type="ECO:0000256" key="11">
    <source>
        <dbReference type="ARBA" id="ARBA00023136"/>
    </source>
</evidence>
<evidence type="ECO:0000256" key="10">
    <source>
        <dbReference type="ARBA" id="ARBA00023065"/>
    </source>
</evidence>
<evidence type="ECO:0000259" key="13">
    <source>
        <dbReference type="Pfam" id="PF02705"/>
    </source>
</evidence>
<evidence type="ECO:0000313" key="16">
    <source>
        <dbReference type="Proteomes" id="UP000253562"/>
    </source>
</evidence>
<evidence type="ECO:0000259" key="14">
    <source>
        <dbReference type="Pfam" id="PF22776"/>
    </source>
</evidence>
<dbReference type="Proteomes" id="UP000253562">
    <property type="component" value="Unassembled WGS sequence"/>
</dbReference>
<dbReference type="InterPro" id="IPR053952">
    <property type="entry name" value="K_trans_C"/>
</dbReference>
<keyword evidence="10 12" id="KW-0406">Ion transport</keyword>
<keyword evidence="3 12" id="KW-0813">Transport</keyword>
<dbReference type="PANTHER" id="PTHR30540:SF79">
    <property type="entry name" value="LOW AFFINITY POTASSIUM TRANSPORT SYSTEM PROTEIN KUP"/>
    <property type="match status" value="1"/>
</dbReference>
<dbReference type="PANTHER" id="PTHR30540">
    <property type="entry name" value="OSMOTIC STRESS POTASSIUM TRANSPORTER"/>
    <property type="match status" value="1"/>
</dbReference>
<feature type="transmembrane region" description="Helical" evidence="12">
    <location>
        <begin position="178"/>
        <end position="203"/>
    </location>
</feature>
<evidence type="ECO:0000256" key="1">
    <source>
        <dbReference type="ARBA" id="ARBA00004141"/>
    </source>
</evidence>
<dbReference type="EMBL" id="QPEX01000010">
    <property type="protein sequence ID" value="RCS54033.1"/>
    <property type="molecule type" value="Genomic_DNA"/>
</dbReference>
<reference evidence="15 16" key="1">
    <citation type="submission" date="2018-07" db="EMBL/GenBank/DDBJ databases">
        <title>Comparative genomes isolates from brazilian mangrove.</title>
        <authorList>
            <person name="De Araujo J.E."/>
            <person name="Taketani R.G."/>
            <person name="Silva M.C.P."/>
            <person name="Lourenco M.V."/>
            <person name="Oliveira V.M."/>
            <person name="Andreote F.D."/>
        </authorList>
    </citation>
    <scope>NUCLEOTIDE SEQUENCE [LARGE SCALE GENOMIC DNA]</scope>
    <source>
        <strain evidence="15 16">HEX PRIS-MGV</strain>
    </source>
</reference>
<evidence type="ECO:0000256" key="6">
    <source>
        <dbReference type="ARBA" id="ARBA00022692"/>
    </source>
</evidence>
<feature type="transmembrane region" description="Helical" evidence="12">
    <location>
        <begin position="438"/>
        <end position="457"/>
    </location>
</feature>
<feature type="domain" description="K+ potassium transporter integral membrane" evidence="13">
    <location>
        <begin position="25"/>
        <end position="477"/>
    </location>
</feature>
<comment type="caution">
    <text evidence="15">The sequence shown here is derived from an EMBL/GenBank/DDBJ whole genome shotgun (WGS) entry which is preliminary data.</text>
</comment>
<evidence type="ECO:0000256" key="8">
    <source>
        <dbReference type="ARBA" id="ARBA00022958"/>
    </source>
</evidence>
<dbReference type="InterPro" id="IPR053951">
    <property type="entry name" value="K_trans_N"/>
</dbReference>
<proteinExistence type="inferred from homology"/>
<evidence type="ECO:0000256" key="7">
    <source>
        <dbReference type="ARBA" id="ARBA00022847"/>
    </source>
</evidence>
<keyword evidence="4 12" id="KW-1003">Cell membrane</keyword>
<organism evidence="15 16">
    <name type="scientific">Bremerella cremea</name>
    <dbReference type="NCBI Taxonomy" id="1031537"/>
    <lineage>
        <taxon>Bacteria</taxon>
        <taxon>Pseudomonadati</taxon>
        <taxon>Planctomycetota</taxon>
        <taxon>Planctomycetia</taxon>
        <taxon>Pirellulales</taxon>
        <taxon>Pirellulaceae</taxon>
        <taxon>Bremerella</taxon>
    </lineage>
</organism>
<keyword evidence="11 12" id="KW-0472">Membrane</keyword>
<feature type="transmembrane region" description="Helical" evidence="12">
    <location>
        <begin position="153"/>
        <end position="171"/>
    </location>
</feature>
<evidence type="ECO:0000256" key="4">
    <source>
        <dbReference type="ARBA" id="ARBA00022475"/>
    </source>
</evidence>
<evidence type="ECO:0000256" key="3">
    <source>
        <dbReference type="ARBA" id="ARBA00022448"/>
    </source>
</evidence>
<evidence type="ECO:0000256" key="5">
    <source>
        <dbReference type="ARBA" id="ARBA00022538"/>
    </source>
</evidence>
<keyword evidence="5 12" id="KW-0633">Potassium transport</keyword>